<comment type="caution">
    <text evidence="1">The sequence shown here is derived from an EMBL/GenBank/DDBJ whole genome shotgun (WGS) entry which is preliminary data.</text>
</comment>
<proteinExistence type="predicted"/>
<organism evidence="1 2">
    <name type="scientific">Kitasatospora paracochleata</name>
    <dbReference type="NCBI Taxonomy" id="58354"/>
    <lineage>
        <taxon>Bacteria</taxon>
        <taxon>Bacillati</taxon>
        <taxon>Actinomycetota</taxon>
        <taxon>Actinomycetes</taxon>
        <taxon>Kitasatosporales</taxon>
        <taxon>Streptomycetaceae</taxon>
        <taxon>Kitasatospora</taxon>
    </lineage>
</organism>
<dbReference type="RefSeq" id="WP_253803386.1">
    <property type="nucleotide sequence ID" value="NZ_BAAAUB010000006.1"/>
</dbReference>
<accession>A0ABT1J8H6</accession>
<reference evidence="1 2" key="1">
    <citation type="submission" date="2022-06" db="EMBL/GenBank/DDBJ databases">
        <title>Sequencing the genomes of 1000 actinobacteria strains.</title>
        <authorList>
            <person name="Klenk H.-P."/>
        </authorList>
    </citation>
    <scope>NUCLEOTIDE SEQUENCE [LARGE SCALE GENOMIC DNA]</scope>
    <source>
        <strain evidence="1 2">DSM 41656</strain>
    </source>
</reference>
<keyword evidence="2" id="KW-1185">Reference proteome</keyword>
<evidence type="ECO:0000313" key="1">
    <source>
        <dbReference type="EMBL" id="MCP2313454.1"/>
    </source>
</evidence>
<protein>
    <submittedName>
        <fullName evidence="1">Uncharacterized protein</fullName>
    </submittedName>
</protein>
<dbReference type="EMBL" id="JAMZDX010000007">
    <property type="protein sequence ID" value="MCP2313454.1"/>
    <property type="molecule type" value="Genomic_DNA"/>
</dbReference>
<evidence type="ECO:0000313" key="2">
    <source>
        <dbReference type="Proteomes" id="UP001206483"/>
    </source>
</evidence>
<dbReference type="Proteomes" id="UP001206483">
    <property type="component" value="Unassembled WGS sequence"/>
</dbReference>
<gene>
    <name evidence="1" type="ORF">FHR36_006653</name>
</gene>
<sequence>MPLPPPAPDSDGGLRTRDLRAALDLVLAACFTPGVHRVAVSGPDDGPVDRAAQAYGLHRYRVPPTDAGPAAGGSGGAGAGAGRLDVDQLLRLPVKGILLDGVCDGLERLLDRFPGLVVAAGTGPAPCHPQLVLLRADADGCTVRADPSLLAAVRAAAHR</sequence>
<name>A0ABT1J8H6_9ACTN</name>